<feature type="domain" description="4Fe-4S ferredoxin-type" evidence="4">
    <location>
        <begin position="46"/>
        <end position="75"/>
    </location>
</feature>
<dbReference type="AlphaFoldDB" id="A0A1H5V129"/>
<dbReference type="PROSITE" id="PS51379">
    <property type="entry name" value="4FE4S_FER_2"/>
    <property type="match status" value="2"/>
</dbReference>
<dbReference type="InterPro" id="IPR017900">
    <property type="entry name" value="4Fe4S_Fe_S_CS"/>
</dbReference>
<dbReference type="Proteomes" id="UP000236726">
    <property type="component" value="Unassembled WGS sequence"/>
</dbReference>
<dbReference type="Pfam" id="PF04432">
    <property type="entry name" value="FrhB_FdhB_C"/>
    <property type="match status" value="1"/>
</dbReference>
<dbReference type="RefSeq" id="WP_103952890.1">
    <property type="nucleotide sequence ID" value="NZ_FNUL01000009.1"/>
</dbReference>
<proteinExistence type="predicted"/>
<keyword evidence="3" id="KW-0411">Iron-sulfur</keyword>
<dbReference type="InterPro" id="IPR007525">
    <property type="entry name" value="FrhB_FdhB_C"/>
</dbReference>
<dbReference type="PROSITE" id="PS00198">
    <property type="entry name" value="4FE4S_FER_1"/>
    <property type="match status" value="2"/>
</dbReference>
<name>A0A1H5V129_9FIRM</name>
<dbReference type="PANTHER" id="PTHR43193:SF2">
    <property type="entry name" value="POLYFERREDOXIN PROTEIN FWDF"/>
    <property type="match status" value="1"/>
</dbReference>
<evidence type="ECO:0000256" key="2">
    <source>
        <dbReference type="ARBA" id="ARBA00023004"/>
    </source>
</evidence>
<evidence type="ECO:0000313" key="5">
    <source>
        <dbReference type="EMBL" id="SEF80411.1"/>
    </source>
</evidence>
<protein>
    <submittedName>
        <fullName evidence="5">Coenzyme F420-reducing hydrogenase, beta subunit</fullName>
    </submittedName>
</protein>
<organism evidence="5 6">
    <name type="scientific">Lachnospira multipara</name>
    <dbReference type="NCBI Taxonomy" id="28051"/>
    <lineage>
        <taxon>Bacteria</taxon>
        <taxon>Bacillati</taxon>
        <taxon>Bacillota</taxon>
        <taxon>Clostridia</taxon>
        <taxon>Lachnospirales</taxon>
        <taxon>Lachnospiraceae</taxon>
        <taxon>Lachnospira</taxon>
    </lineage>
</organism>
<sequence>MLKENEKGKNLPILFENKENCAGCSACYSICPQKAISMVEDEEGFLYPKIDHKKCIHCYKCQEVCEFSNQRKESENLSLIDIFAIKASDEERKKSQSGGLFAVLSDVILENGGVVYGCVFNEKFEAVHVRADDRKNRDLMRKSKYVQSNKSDTFCGVLEDLKKGKKVLFTGTSCEVNGLISFVEKNNKKLVENLYSVDLICHGVPSPLVWRDYLNWEQKKAKGKIKRVICRNKTFFGWHSYVTTIKFSNFRSVESVTFTNIFDNACVFRPSCYNCPYKNIHHNSDITIGDCWGIEKNIPSLDDNKGISIALVNSSKGSDLINMASKNLYMRHIEIKDYMQEPLRKALKKPDFREEFWSDYKNNDFLFIARKYCKYRPLEDLKWKIKRYLRWNLRRY</sequence>
<accession>A0A1H5V129</accession>
<dbReference type="GO" id="GO:0051536">
    <property type="term" value="F:iron-sulfur cluster binding"/>
    <property type="evidence" value="ECO:0007669"/>
    <property type="project" value="UniProtKB-KW"/>
</dbReference>
<dbReference type="PANTHER" id="PTHR43193">
    <property type="match status" value="1"/>
</dbReference>
<evidence type="ECO:0000313" key="6">
    <source>
        <dbReference type="Proteomes" id="UP000236726"/>
    </source>
</evidence>
<feature type="domain" description="4Fe-4S ferredoxin-type" evidence="4">
    <location>
        <begin position="12"/>
        <end position="41"/>
    </location>
</feature>
<keyword evidence="1" id="KW-0479">Metal-binding</keyword>
<dbReference type="InterPro" id="IPR017896">
    <property type="entry name" value="4Fe4S_Fe-S-bd"/>
</dbReference>
<dbReference type="GO" id="GO:0046872">
    <property type="term" value="F:metal ion binding"/>
    <property type="evidence" value="ECO:0007669"/>
    <property type="project" value="UniProtKB-KW"/>
</dbReference>
<dbReference type="Gene3D" id="3.30.70.20">
    <property type="match status" value="1"/>
</dbReference>
<dbReference type="EMBL" id="FNUL01000009">
    <property type="protein sequence ID" value="SEF80411.1"/>
    <property type="molecule type" value="Genomic_DNA"/>
</dbReference>
<dbReference type="InterPro" id="IPR052977">
    <property type="entry name" value="Polyferredoxin-like_ET"/>
</dbReference>
<evidence type="ECO:0000256" key="3">
    <source>
        <dbReference type="ARBA" id="ARBA00023014"/>
    </source>
</evidence>
<evidence type="ECO:0000259" key="4">
    <source>
        <dbReference type="PROSITE" id="PS51379"/>
    </source>
</evidence>
<reference evidence="5 6" key="1">
    <citation type="submission" date="2016-10" db="EMBL/GenBank/DDBJ databases">
        <authorList>
            <person name="de Groot N.N."/>
        </authorList>
    </citation>
    <scope>NUCLEOTIDE SEQUENCE [LARGE SCALE GENOMIC DNA]</scope>
    <source>
        <strain evidence="5 6">D15d</strain>
    </source>
</reference>
<keyword evidence="6" id="KW-1185">Reference proteome</keyword>
<gene>
    <name evidence="5" type="ORF">SAMN05216537_10927</name>
</gene>
<dbReference type="SUPFAM" id="SSF54862">
    <property type="entry name" value="4Fe-4S ferredoxins"/>
    <property type="match status" value="1"/>
</dbReference>
<keyword evidence="2" id="KW-0408">Iron</keyword>
<dbReference type="Pfam" id="PF12838">
    <property type="entry name" value="Fer4_7"/>
    <property type="match status" value="1"/>
</dbReference>
<evidence type="ECO:0000256" key="1">
    <source>
        <dbReference type="ARBA" id="ARBA00022723"/>
    </source>
</evidence>